<evidence type="ECO:0000313" key="2">
    <source>
        <dbReference type="Proteomes" id="UP000510643"/>
    </source>
</evidence>
<dbReference type="KEGG" id="efal:FH779_09605"/>
<gene>
    <name evidence="1" type="ORF">FH779_09605</name>
</gene>
<accession>A0A7H9DTF3</accession>
<protein>
    <recommendedName>
        <fullName evidence="3">Lipoprotein</fullName>
    </recommendedName>
</protein>
<keyword evidence="2" id="KW-1185">Reference proteome</keyword>
<dbReference type="Proteomes" id="UP000510643">
    <property type="component" value="Chromosome"/>
</dbReference>
<dbReference type="RefSeq" id="WP_180904502.1">
    <property type="nucleotide sequence ID" value="NZ_CP040908.1"/>
</dbReference>
<reference evidence="1 2" key="1">
    <citation type="submission" date="2019-06" db="EMBL/GenBank/DDBJ databases">
        <title>Emergence of pandrug resistant Empedobacter falsenii in China.</title>
        <authorList>
            <person name="Dong N."/>
            <person name="Chen S."/>
            <person name="Zhang R."/>
        </authorList>
    </citation>
    <scope>NUCLEOTIDE SEQUENCE [LARGE SCALE GENOMIC DNA]</scope>
    <source>
        <strain evidence="1 2">1681-1</strain>
    </source>
</reference>
<dbReference type="PROSITE" id="PS51257">
    <property type="entry name" value="PROKAR_LIPOPROTEIN"/>
    <property type="match status" value="1"/>
</dbReference>
<dbReference type="AlphaFoldDB" id="A0A7H9DTF3"/>
<dbReference type="EMBL" id="CP040908">
    <property type="protein sequence ID" value="QLL58325.1"/>
    <property type="molecule type" value="Genomic_DNA"/>
</dbReference>
<organism evidence="1 2">
    <name type="scientific">Empedobacter falsenii</name>
    <dbReference type="NCBI Taxonomy" id="343874"/>
    <lineage>
        <taxon>Bacteria</taxon>
        <taxon>Pseudomonadati</taxon>
        <taxon>Bacteroidota</taxon>
        <taxon>Flavobacteriia</taxon>
        <taxon>Flavobacteriales</taxon>
        <taxon>Weeksellaceae</taxon>
        <taxon>Empedobacter</taxon>
    </lineage>
</organism>
<name>A0A7H9DTF3_9FLAO</name>
<sequence>MKIVLLFFSLVIISCNKLQTETDKISIDKNWEIEGLKLNQSTIKDFENFSKTKHITFEKDSIQNNYQTNDTLEYCGNDYNLYTITYKFSNKSLGLDLYFEKNNFYDSTSFKKYEVSKLDQVNFQNDFSRIISKSELNKAFKYDKNTNSYLDKFNQKYVSLKVNTLDKETYEIKALKVYHK</sequence>
<evidence type="ECO:0000313" key="1">
    <source>
        <dbReference type="EMBL" id="QLL58325.1"/>
    </source>
</evidence>
<evidence type="ECO:0008006" key="3">
    <source>
        <dbReference type="Google" id="ProtNLM"/>
    </source>
</evidence>
<proteinExistence type="predicted"/>
<dbReference type="GeneID" id="78401715"/>